<gene>
    <name evidence="1" type="ORF">FMM80_01190</name>
</gene>
<name>A0A9X5C777_9FIRM</name>
<dbReference type="Proteomes" id="UP000474104">
    <property type="component" value="Unassembled WGS sequence"/>
</dbReference>
<dbReference type="OrthoDB" id="9796381at2"/>
<reference evidence="1 2" key="1">
    <citation type="submission" date="2019-07" db="EMBL/GenBank/DDBJ databases">
        <title>Draft genome sequences of 15 bacterial species constituting the stable defined intestinal microbiota of the GM15 gnotobiotic mouse model.</title>
        <authorList>
            <person name="Elie C."/>
            <person name="Mathieu A."/>
            <person name="Saliou A."/>
            <person name="Darnaud M."/>
            <person name="Leulier F."/>
            <person name="Tamellini A."/>
        </authorList>
    </citation>
    <scope>NUCLEOTIDE SEQUENCE [LARGE SCALE GENOMIC DNA]</scope>
    <source>
        <strain evidence="2">ASF 502</strain>
    </source>
</reference>
<protein>
    <submittedName>
        <fullName evidence="1">GNAT family N-acetyltransferase</fullName>
    </submittedName>
</protein>
<evidence type="ECO:0000313" key="2">
    <source>
        <dbReference type="Proteomes" id="UP000474104"/>
    </source>
</evidence>
<proteinExistence type="predicted"/>
<dbReference type="InterPro" id="IPR016181">
    <property type="entry name" value="Acyl_CoA_acyltransferase"/>
</dbReference>
<dbReference type="EMBL" id="VIRB01000023">
    <property type="protein sequence ID" value="NDO67422.1"/>
    <property type="molecule type" value="Genomic_DNA"/>
</dbReference>
<organism evidence="1 2">
    <name type="scientific">Schaedlerella arabinosiphila</name>
    <dbReference type="NCBI Taxonomy" id="2044587"/>
    <lineage>
        <taxon>Bacteria</taxon>
        <taxon>Bacillati</taxon>
        <taxon>Bacillota</taxon>
        <taxon>Clostridia</taxon>
        <taxon>Lachnospirales</taxon>
        <taxon>Lachnospiraceae</taxon>
        <taxon>Schaedlerella</taxon>
    </lineage>
</organism>
<dbReference type="AlphaFoldDB" id="A0A9X5C777"/>
<dbReference type="Gene3D" id="3.40.630.30">
    <property type="match status" value="1"/>
</dbReference>
<sequence>MKIRNATLEDLDILLKLYDNARSFMAAHDNPTQWGNTYPSRGLLESDIESGCSYVCEEYQNVIATFYYRFKEEDSYRRIYNGHWLDESPYGVVHRITSSGTIRGTGSFCLDWALSQCGNLRIDTHRDNRVMQHLLEKKQFTRCGIIYLADSCERIAYQKKIV</sequence>
<dbReference type="RefSeq" id="WP_004068713.1">
    <property type="nucleotide sequence ID" value="NZ_VIRB01000023.1"/>
</dbReference>
<accession>A0A9X5C777</accession>
<evidence type="ECO:0000313" key="1">
    <source>
        <dbReference type="EMBL" id="NDO67422.1"/>
    </source>
</evidence>
<dbReference type="SUPFAM" id="SSF55729">
    <property type="entry name" value="Acyl-CoA N-acyltransferases (Nat)"/>
    <property type="match status" value="1"/>
</dbReference>
<comment type="caution">
    <text evidence="1">The sequence shown here is derived from an EMBL/GenBank/DDBJ whole genome shotgun (WGS) entry which is preliminary data.</text>
</comment>